<protein>
    <submittedName>
        <fullName evidence="3">Uncharacterized protein</fullName>
    </submittedName>
</protein>
<feature type="compositionally biased region" description="Polar residues" evidence="1">
    <location>
        <begin position="77"/>
        <end position="96"/>
    </location>
</feature>
<sequence>MPVLNTTIVASSATDSASTTASAASNVSIAGHVYTPAQLHHFLRGATLILAFALFSYLALVTVPRLAARRTKMARSLPQTANDTMGSQQQRTRTSLATPEHPFAPRLCRTSAAAGTAHRTSAGAHPTQVPRKFTPGPPPTHWRAAPSTWASAERLHAHADALIGAHPAAVPLAARHLPARVQPSIFPWIPTRRPTVGVPPGHPSGLPPLRPRAKTLPTQIQSGKLDSTTRPSAQLKPRQRIDSVLLAMSRNGAPANNKTPPTATKKRRDSGPEEERGLAAAKGLPATAPARTLGKENMNSRGTTKVTEKKRIRV</sequence>
<feature type="transmembrane region" description="Helical" evidence="2">
    <location>
        <begin position="47"/>
        <end position="68"/>
    </location>
</feature>
<organism evidence="3 4">
    <name type="scientific">Mycena belliarum</name>
    <dbReference type="NCBI Taxonomy" id="1033014"/>
    <lineage>
        <taxon>Eukaryota</taxon>
        <taxon>Fungi</taxon>
        <taxon>Dikarya</taxon>
        <taxon>Basidiomycota</taxon>
        <taxon>Agaricomycotina</taxon>
        <taxon>Agaricomycetes</taxon>
        <taxon>Agaricomycetidae</taxon>
        <taxon>Agaricales</taxon>
        <taxon>Marasmiineae</taxon>
        <taxon>Mycenaceae</taxon>
        <taxon>Mycena</taxon>
    </lineage>
</organism>
<dbReference type="Proteomes" id="UP001222325">
    <property type="component" value="Unassembled WGS sequence"/>
</dbReference>
<name>A0AAD6UCG4_9AGAR</name>
<evidence type="ECO:0000256" key="1">
    <source>
        <dbReference type="SAM" id="MobiDB-lite"/>
    </source>
</evidence>
<keyword evidence="2" id="KW-1133">Transmembrane helix</keyword>
<keyword evidence="4" id="KW-1185">Reference proteome</keyword>
<evidence type="ECO:0000313" key="3">
    <source>
        <dbReference type="EMBL" id="KAJ7092970.1"/>
    </source>
</evidence>
<proteinExistence type="predicted"/>
<evidence type="ECO:0000313" key="4">
    <source>
        <dbReference type="Proteomes" id="UP001222325"/>
    </source>
</evidence>
<evidence type="ECO:0000256" key="2">
    <source>
        <dbReference type="SAM" id="Phobius"/>
    </source>
</evidence>
<dbReference type="AlphaFoldDB" id="A0AAD6UCG4"/>
<accession>A0AAD6UCG4</accession>
<feature type="region of interest" description="Disordered" evidence="1">
    <location>
        <begin position="74"/>
        <end position="96"/>
    </location>
</feature>
<feature type="compositionally biased region" description="Low complexity" evidence="1">
    <location>
        <begin position="278"/>
        <end position="290"/>
    </location>
</feature>
<dbReference type="EMBL" id="JARJCN010000017">
    <property type="protein sequence ID" value="KAJ7092970.1"/>
    <property type="molecule type" value="Genomic_DNA"/>
</dbReference>
<comment type="caution">
    <text evidence="3">The sequence shown here is derived from an EMBL/GenBank/DDBJ whole genome shotgun (WGS) entry which is preliminary data.</text>
</comment>
<keyword evidence="2" id="KW-0812">Transmembrane</keyword>
<reference evidence="3" key="1">
    <citation type="submission" date="2023-03" db="EMBL/GenBank/DDBJ databases">
        <title>Massive genome expansion in bonnet fungi (Mycena s.s.) driven by repeated elements and novel gene families across ecological guilds.</title>
        <authorList>
            <consortium name="Lawrence Berkeley National Laboratory"/>
            <person name="Harder C.B."/>
            <person name="Miyauchi S."/>
            <person name="Viragh M."/>
            <person name="Kuo A."/>
            <person name="Thoen E."/>
            <person name="Andreopoulos B."/>
            <person name="Lu D."/>
            <person name="Skrede I."/>
            <person name="Drula E."/>
            <person name="Henrissat B."/>
            <person name="Morin E."/>
            <person name="Kohler A."/>
            <person name="Barry K."/>
            <person name="LaButti K."/>
            <person name="Morin E."/>
            <person name="Salamov A."/>
            <person name="Lipzen A."/>
            <person name="Mereny Z."/>
            <person name="Hegedus B."/>
            <person name="Baldrian P."/>
            <person name="Stursova M."/>
            <person name="Weitz H."/>
            <person name="Taylor A."/>
            <person name="Grigoriev I.V."/>
            <person name="Nagy L.G."/>
            <person name="Martin F."/>
            <person name="Kauserud H."/>
        </authorList>
    </citation>
    <scope>NUCLEOTIDE SEQUENCE</scope>
    <source>
        <strain evidence="3">CBHHK173m</strain>
    </source>
</reference>
<keyword evidence="2" id="KW-0472">Membrane</keyword>
<feature type="region of interest" description="Disordered" evidence="1">
    <location>
        <begin position="248"/>
        <end position="314"/>
    </location>
</feature>
<gene>
    <name evidence="3" type="ORF">B0H15DRAFT_799411</name>
</gene>